<dbReference type="RefSeq" id="WP_311560339.1">
    <property type="nucleotide sequence ID" value="NZ_JAVREJ010000047.1"/>
</dbReference>
<protein>
    <submittedName>
        <fullName evidence="2">GNAT family N-acetyltransferase</fullName>
    </submittedName>
</protein>
<dbReference type="Gene3D" id="3.40.630.30">
    <property type="match status" value="1"/>
</dbReference>
<name>A0ABU2NIN0_9PSEU</name>
<dbReference type="CDD" id="cd04301">
    <property type="entry name" value="NAT_SF"/>
    <property type="match status" value="1"/>
</dbReference>
<evidence type="ECO:0000313" key="2">
    <source>
        <dbReference type="EMBL" id="MDT0353827.1"/>
    </source>
</evidence>
<gene>
    <name evidence="2" type="ORF">RM445_30510</name>
</gene>
<evidence type="ECO:0000313" key="3">
    <source>
        <dbReference type="Proteomes" id="UP001183202"/>
    </source>
</evidence>
<comment type="caution">
    <text evidence="2">The sequence shown here is derived from an EMBL/GenBank/DDBJ whole genome shotgun (WGS) entry which is preliminary data.</text>
</comment>
<keyword evidence="3" id="KW-1185">Reference proteome</keyword>
<accession>A0ABU2NIN0</accession>
<dbReference type="Proteomes" id="UP001183202">
    <property type="component" value="Unassembled WGS sequence"/>
</dbReference>
<dbReference type="SUPFAM" id="SSF55729">
    <property type="entry name" value="Acyl-CoA N-acyltransferases (Nat)"/>
    <property type="match status" value="1"/>
</dbReference>
<evidence type="ECO:0000259" key="1">
    <source>
        <dbReference type="PROSITE" id="PS51186"/>
    </source>
</evidence>
<organism evidence="2 3">
    <name type="scientific">Pseudonocardia charpentierae</name>
    <dbReference type="NCBI Taxonomy" id="3075545"/>
    <lineage>
        <taxon>Bacteria</taxon>
        <taxon>Bacillati</taxon>
        <taxon>Actinomycetota</taxon>
        <taxon>Actinomycetes</taxon>
        <taxon>Pseudonocardiales</taxon>
        <taxon>Pseudonocardiaceae</taxon>
        <taxon>Pseudonocardia</taxon>
    </lineage>
</organism>
<reference evidence="3" key="1">
    <citation type="submission" date="2023-07" db="EMBL/GenBank/DDBJ databases">
        <title>30 novel species of actinomycetes from the DSMZ collection.</title>
        <authorList>
            <person name="Nouioui I."/>
        </authorList>
    </citation>
    <scope>NUCLEOTIDE SEQUENCE [LARGE SCALE GENOMIC DNA]</scope>
    <source>
        <strain evidence="3">DSM 45834</strain>
    </source>
</reference>
<dbReference type="InterPro" id="IPR016181">
    <property type="entry name" value="Acyl_CoA_acyltransferase"/>
</dbReference>
<feature type="domain" description="N-acetyltransferase" evidence="1">
    <location>
        <begin position="48"/>
        <end position="203"/>
    </location>
</feature>
<dbReference type="PANTHER" id="PTHR42791">
    <property type="entry name" value="GNAT FAMILY ACETYLTRANSFERASE"/>
    <property type="match status" value="1"/>
</dbReference>
<dbReference type="EMBL" id="JAVREJ010000047">
    <property type="protein sequence ID" value="MDT0353827.1"/>
    <property type="molecule type" value="Genomic_DNA"/>
</dbReference>
<dbReference type="InterPro" id="IPR052523">
    <property type="entry name" value="Trichothecene_AcTrans"/>
</dbReference>
<dbReference type="PROSITE" id="PS51186">
    <property type="entry name" value="GNAT"/>
    <property type="match status" value="1"/>
</dbReference>
<proteinExistence type="predicted"/>
<dbReference type="Pfam" id="PF00583">
    <property type="entry name" value="Acetyltransf_1"/>
    <property type="match status" value="1"/>
</dbReference>
<sequence>MTAVLTTTGDIRKARTADAAAIASALAAAFTDDPVFRWILPDDAARPTATRAFFDLVVDILAPHDDTWTTIAGVTGAALWVPAGRAPMSDERAERFAGELAELCAPHGDRILALVGLMDQQHPHRPHEYLWFLGVVPAAQGHGLGSALMTPVLKRADRAGHPAYLEATSARNKALYERHGFHAATPSAVAGGPPMWPMWRDPA</sequence>
<dbReference type="PANTHER" id="PTHR42791:SF1">
    <property type="entry name" value="N-ACETYLTRANSFERASE DOMAIN-CONTAINING PROTEIN"/>
    <property type="match status" value="1"/>
</dbReference>
<dbReference type="InterPro" id="IPR000182">
    <property type="entry name" value="GNAT_dom"/>
</dbReference>